<keyword evidence="2" id="KW-1185">Reference proteome</keyword>
<evidence type="ECO:0000313" key="2">
    <source>
        <dbReference type="Proteomes" id="UP000309128"/>
    </source>
</evidence>
<gene>
    <name evidence="1" type="ORF">ETD86_12425</name>
</gene>
<evidence type="ECO:0000313" key="1">
    <source>
        <dbReference type="EMBL" id="TMR22236.1"/>
    </source>
</evidence>
<protein>
    <submittedName>
        <fullName evidence="1">Uncharacterized protein</fullName>
    </submittedName>
</protein>
<dbReference type="Proteomes" id="UP000309128">
    <property type="component" value="Unassembled WGS sequence"/>
</dbReference>
<name>A0A5S4FNJ1_9ACTN</name>
<dbReference type="OrthoDB" id="3314917at2"/>
<dbReference type="AlphaFoldDB" id="A0A5S4FNJ1"/>
<proteinExistence type="predicted"/>
<comment type="caution">
    <text evidence="1">The sequence shown here is derived from an EMBL/GenBank/DDBJ whole genome shotgun (WGS) entry which is preliminary data.</text>
</comment>
<accession>A0A5S4FNJ1</accession>
<dbReference type="RefSeq" id="WP_138666280.1">
    <property type="nucleotide sequence ID" value="NZ_VCKY01000032.1"/>
</dbReference>
<organism evidence="1 2">
    <name type="scientific">Nonomuraea turkmeniaca</name>
    <dbReference type="NCBI Taxonomy" id="103838"/>
    <lineage>
        <taxon>Bacteria</taxon>
        <taxon>Bacillati</taxon>
        <taxon>Actinomycetota</taxon>
        <taxon>Actinomycetes</taxon>
        <taxon>Streptosporangiales</taxon>
        <taxon>Streptosporangiaceae</taxon>
        <taxon>Nonomuraea</taxon>
    </lineage>
</organism>
<sequence length="101" mass="10401">MPGGWETLGLAGDPAPGDPVQVRALATRLLEQAKPAEDNTARLNGVSGNSSALNMRGDYAVKYAEALQTLPGERAKLGKAYRGAGTALSTYAGSSAPRART</sequence>
<dbReference type="EMBL" id="VCKY01000032">
    <property type="protein sequence ID" value="TMR22236.1"/>
    <property type="molecule type" value="Genomic_DNA"/>
</dbReference>
<reference evidence="1 2" key="1">
    <citation type="submission" date="2019-05" db="EMBL/GenBank/DDBJ databases">
        <title>Draft genome sequence of Nonomuraea turkmeniaca DSM 43926.</title>
        <authorList>
            <person name="Saricaoglu S."/>
            <person name="Isik K."/>
        </authorList>
    </citation>
    <scope>NUCLEOTIDE SEQUENCE [LARGE SCALE GENOMIC DNA]</scope>
    <source>
        <strain evidence="1 2">DSM 43926</strain>
    </source>
</reference>